<dbReference type="EMBL" id="JBBKZS010000011">
    <property type="protein sequence ID" value="MEJ8857571.1"/>
    <property type="molecule type" value="Genomic_DNA"/>
</dbReference>
<sequence length="108" mass="12081">MRCPAHNADDDDAKGYTHRFPAEIRKSRLDGTHGAEGEPGWHHLHGKINEDGSATLRLDGIVNNPKYAINDAQRGKEYSYRVKASFEPTSGVGQRLTGRVCEFQFARQ</sequence>
<organism evidence="1 2">
    <name type="scientific">Variovorax robiniae</name>
    <dbReference type="NCBI Taxonomy" id="1836199"/>
    <lineage>
        <taxon>Bacteria</taxon>
        <taxon>Pseudomonadati</taxon>
        <taxon>Pseudomonadota</taxon>
        <taxon>Betaproteobacteria</taxon>
        <taxon>Burkholderiales</taxon>
        <taxon>Comamonadaceae</taxon>
        <taxon>Variovorax</taxon>
    </lineage>
</organism>
<evidence type="ECO:0000313" key="1">
    <source>
        <dbReference type="EMBL" id="MEJ8857571.1"/>
    </source>
</evidence>
<evidence type="ECO:0000313" key="2">
    <source>
        <dbReference type="Proteomes" id="UP001367030"/>
    </source>
</evidence>
<protein>
    <submittedName>
        <fullName evidence="1">Uncharacterized protein</fullName>
    </submittedName>
</protein>
<keyword evidence="2" id="KW-1185">Reference proteome</keyword>
<accession>A0ABU8XD90</accession>
<comment type="caution">
    <text evidence="1">The sequence shown here is derived from an EMBL/GenBank/DDBJ whole genome shotgun (WGS) entry which is preliminary data.</text>
</comment>
<dbReference type="RefSeq" id="WP_340337637.1">
    <property type="nucleotide sequence ID" value="NZ_JBBKZS010000011.1"/>
</dbReference>
<gene>
    <name evidence="1" type="ORF">WKW79_23570</name>
</gene>
<dbReference type="Proteomes" id="UP001367030">
    <property type="component" value="Unassembled WGS sequence"/>
</dbReference>
<name>A0ABU8XD90_9BURK</name>
<reference evidence="1 2" key="1">
    <citation type="submission" date="2024-03" db="EMBL/GenBank/DDBJ databases">
        <title>Novel species of the genus Variovorax.</title>
        <authorList>
            <person name="Liu Q."/>
            <person name="Xin Y.-H."/>
        </authorList>
    </citation>
    <scope>NUCLEOTIDE SEQUENCE [LARGE SCALE GENOMIC DNA]</scope>
    <source>
        <strain evidence="1 2">KACC 18901</strain>
    </source>
</reference>
<proteinExistence type="predicted"/>